<dbReference type="SUPFAM" id="SSF49879">
    <property type="entry name" value="SMAD/FHA domain"/>
    <property type="match status" value="1"/>
</dbReference>
<organism evidence="4 5">
    <name type="scientific">Galendromus occidentalis</name>
    <name type="common">western predatory mite</name>
    <dbReference type="NCBI Taxonomy" id="34638"/>
    <lineage>
        <taxon>Eukaryota</taxon>
        <taxon>Metazoa</taxon>
        <taxon>Ecdysozoa</taxon>
        <taxon>Arthropoda</taxon>
        <taxon>Chelicerata</taxon>
        <taxon>Arachnida</taxon>
        <taxon>Acari</taxon>
        <taxon>Parasitiformes</taxon>
        <taxon>Mesostigmata</taxon>
        <taxon>Gamasina</taxon>
        <taxon>Phytoseioidea</taxon>
        <taxon>Phytoseiidae</taxon>
        <taxon>Typhlodrominae</taxon>
        <taxon>Galendromus</taxon>
    </lineage>
</organism>
<feature type="domain" description="FHA" evidence="2">
    <location>
        <begin position="335"/>
        <end position="386"/>
    </location>
</feature>
<feature type="region of interest" description="Disordered" evidence="1">
    <location>
        <begin position="93"/>
        <end position="132"/>
    </location>
</feature>
<dbReference type="KEGG" id="goe:100904765"/>
<dbReference type="Gene3D" id="2.60.200.20">
    <property type="match status" value="1"/>
</dbReference>
<dbReference type="AlphaFoldDB" id="A0AAJ7SFC8"/>
<feature type="compositionally biased region" description="Polar residues" evidence="1">
    <location>
        <begin position="112"/>
        <end position="132"/>
    </location>
</feature>
<dbReference type="InterPro" id="IPR000253">
    <property type="entry name" value="FHA_dom"/>
</dbReference>
<evidence type="ECO:0000313" key="4">
    <source>
        <dbReference type="Proteomes" id="UP000694867"/>
    </source>
</evidence>
<dbReference type="PANTHER" id="PTHR23106:SF24">
    <property type="entry name" value="ANGIOGENIC FACTOR WITH G PATCH AND FHA DOMAINS 1"/>
    <property type="match status" value="1"/>
</dbReference>
<dbReference type="InterPro" id="IPR000467">
    <property type="entry name" value="G_patch_dom"/>
</dbReference>
<gene>
    <name evidence="5" type="primary">LOC100904765</name>
</gene>
<feature type="domain" description="G-patch" evidence="3">
    <location>
        <begin position="511"/>
        <end position="557"/>
    </location>
</feature>
<feature type="region of interest" description="Disordered" evidence="1">
    <location>
        <begin position="199"/>
        <end position="284"/>
    </location>
</feature>
<sequence>MPDSTGQVQEEYISKLSHLESKIAGDTFIQTFSKNSELLKSMCGMALVYENRMKQYTKEIKTILSDLKRAGGFRLEHSLIGGSCGCQCHAEDDEDGEMHSNGRNGKRGASDAGTQTEAQQSTDFLPPQGSQMTVGDMLTQAAQDVCPGGANNDYVYNEQYHMYFSQSTGYYWDPKTKLFFQPTTGTYFKYEEDTQSYTVVDPPTLSKDKDRRRRSRSRDRRRRRSRSRSRSRDRERRRRRSRSRQKRSSSRSRKDRDRSLSREDRRRSSSRKRRRSHSLDEGELLSEDESIEMAILSEDEGPKITTSYPPCIRFVVKKSQKLQINSVQIIPFPGGILGAPLKSDLCVPDQGIGKRHCNIYFEADSQQYKLEQLDGNNGTRVNGKAIKKGDIHDLVHMDRFEFGEATLLEAHVHDNGETCGNCEPGLLQRRAEEDAPISNPAAKSVNSEAQRRKNLKDLKKQYGLVDDAYAEPRLDSQQYADRAGERRTKVGSDFPHERDAAPSDVNIPVEQTNRGFKMLQGMGWKEGEGLGKSKQGETEPVAVQMRNERAGLGTEDANRTDEKGERWRKARARYNNIR</sequence>
<dbReference type="Pfam" id="PF01585">
    <property type="entry name" value="G-patch"/>
    <property type="match status" value="1"/>
</dbReference>
<evidence type="ECO:0000259" key="2">
    <source>
        <dbReference type="PROSITE" id="PS50006"/>
    </source>
</evidence>
<dbReference type="GeneID" id="100904765"/>
<feature type="compositionally biased region" description="Basic and acidic residues" evidence="1">
    <location>
        <begin position="482"/>
        <end position="501"/>
    </location>
</feature>
<feature type="compositionally biased region" description="Basic residues" evidence="1">
    <location>
        <begin position="210"/>
        <end position="251"/>
    </location>
</feature>
<evidence type="ECO:0000256" key="1">
    <source>
        <dbReference type="SAM" id="MobiDB-lite"/>
    </source>
</evidence>
<protein>
    <submittedName>
        <fullName evidence="5">Angiogenic factor with G patch and FHA domains 1</fullName>
    </submittedName>
</protein>
<dbReference type="SMART" id="SM00443">
    <property type="entry name" value="G_patch"/>
    <property type="match status" value="1"/>
</dbReference>
<evidence type="ECO:0000259" key="3">
    <source>
        <dbReference type="PROSITE" id="PS50174"/>
    </source>
</evidence>
<feature type="compositionally biased region" description="Basic and acidic residues" evidence="1">
    <location>
        <begin position="556"/>
        <end position="567"/>
    </location>
</feature>
<feature type="region of interest" description="Disordered" evidence="1">
    <location>
        <begin position="435"/>
        <end position="454"/>
    </location>
</feature>
<dbReference type="PANTHER" id="PTHR23106">
    <property type="entry name" value="ANGIOGENIC FACTOR WITH G PATCH AND FHA DOMAINS 1"/>
    <property type="match status" value="1"/>
</dbReference>
<name>A0AAJ7SFC8_9ACAR</name>
<proteinExistence type="predicted"/>
<dbReference type="InterPro" id="IPR035624">
    <property type="entry name" value="AGGF1_OCRE"/>
</dbReference>
<feature type="compositionally biased region" description="Basic and acidic residues" evidence="1">
    <location>
        <begin position="252"/>
        <end position="267"/>
    </location>
</feature>
<evidence type="ECO:0000313" key="5">
    <source>
        <dbReference type="RefSeq" id="XP_028967580.1"/>
    </source>
</evidence>
<feature type="region of interest" description="Disordered" evidence="1">
    <location>
        <begin position="473"/>
        <end position="503"/>
    </location>
</feature>
<reference evidence="5" key="1">
    <citation type="submission" date="2025-08" db="UniProtKB">
        <authorList>
            <consortium name="RefSeq"/>
        </authorList>
    </citation>
    <scope>IDENTIFICATION</scope>
</reference>
<keyword evidence="4" id="KW-1185">Reference proteome</keyword>
<feature type="region of interest" description="Disordered" evidence="1">
    <location>
        <begin position="546"/>
        <end position="578"/>
    </location>
</feature>
<dbReference type="Proteomes" id="UP000694867">
    <property type="component" value="Unplaced"/>
</dbReference>
<dbReference type="PROSITE" id="PS50006">
    <property type="entry name" value="FHA_DOMAIN"/>
    <property type="match status" value="1"/>
</dbReference>
<accession>A0AAJ7SFC8</accession>
<dbReference type="Pfam" id="PF00498">
    <property type="entry name" value="FHA"/>
    <property type="match status" value="1"/>
</dbReference>
<dbReference type="CDD" id="cd16164">
    <property type="entry name" value="OCRE_VG5Q"/>
    <property type="match status" value="1"/>
</dbReference>
<dbReference type="PROSITE" id="PS50174">
    <property type="entry name" value="G_PATCH"/>
    <property type="match status" value="1"/>
</dbReference>
<dbReference type="Pfam" id="PF17780">
    <property type="entry name" value="OCRE"/>
    <property type="match status" value="1"/>
</dbReference>
<dbReference type="InterPro" id="IPR041591">
    <property type="entry name" value="OCRE"/>
</dbReference>
<dbReference type="RefSeq" id="XP_028967580.1">
    <property type="nucleotide sequence ID" value="XM_029111747.1"/>
</dbReference>
<dbReference type="InterPro" id="IPR008984">
    <property type="entry name" value="SMAD_FHA_dom_sf"/>
</dbReference>
<dbReference type="GO" id="GO:0003676">
    <property type="term" value="F:nucleic acid binding"/>
    <property type="evidence" value="ECO:0007669"/>
    <property type="project" value="InterPro"/>
</dbReference>
<dbReference type="InterPro" id="IPR053027">
    <property type="entry name" value="AGGF1"/>
</dbReference>